<dbReference type="PANTHER" id="PTHR21600:SF87">
    <property type="entry name" value="RNA PSEUDOURIDYLATE SYNTHASE DOMAIN-CONTAINING PROTEIN 1"/>
    <property type="match status" value="1"/>
</dbReference>
<dbReference type="Pfam" id="PF01479">
    <property type="entry name" value="S4"/>
    <property type="match status" value="1"/>
</dbReference>
<dbReference type="EMBL" id="DTFV01000057">
    <property type="protein sequence ID" value="HGI30474.1"/>
    <property type="molecule type" value="Genomic_DNA"/>
</dbReference>
<dbReference type="InterPro" id="IPR020103">
    <property type="entry name" value="PsdUridine_synth_cat_dom_sf"/>
</dbReference>
<dbReference type="AlphaFoldDB" id="A0A7V3YG28"/>
<comment type="function">
    <text evidence="5">Responsible for synthesis of pseudouridine from uracil.</text>
</comment>
<dbReference type="PROSITE" id="PS01129">
    <property type="entry name" value="PSI_RLU"/>
    <property type="match status" value="1"/>
</dbReference>
<dbReference type="PANTHER" id="PTHR21600">
    <property type="entry name" value="MITOCHONDRIAL RNA PSEUDOURIDINE SYNTHASE"/>
    <property type="match status" value="1"/>
</dbReference>
<dbReference type="CDD" id="cd00165">
    <property type="entry name" value="S4"/>
    <property type="match status" value="1"/>
</dbReference>
<evidence type="ECO:0000256" key="1">
    <source>
        <dbReference type="ARBA" id="ARBA00010876"/>
    </source>
</evidence>
<dbReference type="NCBIfam" id="TIGR00005">
    <property type="entry name" value="rluA_subfam"/>
    <property type="match status" value="1"/>
</dbReference>
<evidence type="ECO:0000256" key="5">
    <source>
        <dbReference type="RuleBase" id="RU362028"/>
    </source>
</evidence>
<comment type="catalytic activity">
    <reaction evidence="5">
        <text>a uridine in RNA = a pseudouridine in RNA</text>
        <dbReference type="Rhea" id="RHEA:48348"/>
        <dbReference type="Rhea" id="RHEA-COMP:12068"/>
        <dbReference type="Rhea" id="RHEA-COMP:12069"/>
        <dbReference type="ChEBI" id="CHEBI:65314"/>
        <dbReference type="ChEBI" id="CHEBI:65315"/>
    </reaction>
</comment>
<dbReference type="GO" id="GO:0003723">
    <property type="term" value="F:RNA binding"/>
    <property type="evidence" value="ECO:0007669"/>
    <property type="project" value="UniProtKB-KW"/>
</dbReference>
<dbReference type="InterPro" id="IPR002942">
    <property type="entry name" value="S4_RNA-bd"/>
</dbReference>
<dbReference type="InterPro" id="IPR036986">
    <property type="entry name" value="S4_RNA-bd_sf"/>
</dbReference>
<evidence type="ECO:0000256" key="3">
    <source>
        <dbReference type="PIRSR" id="PIRSR606225-1"/>
    </source>
</evidence>
<dbReference type="InterPro" id="IPR006225">
    <property type="entry name" value="PsdUridine_synth_RluC/D"/>
</dbReference>
<accession>A0A7V3YG28</accession>
<dbReference type="SUPFAM" id="SSF55120">
    <property type="entry name" value="Pseudouridine synthase"/>
    <property type="match status" value="1"/>
</dbReference>
<dbReference type="GO" id="GO:0000455">
    <property type="term" value="P:enzyme-directed rRNA pseudouridine synthesis"/>
    <property type="evidence" value="ECO:0007669"/>
    <property type="project" value="TreeGrafter"/>
</dbReference>
<dbReference type="InterPro" id="IPR050188">
    <property type="entry name" value="RluA_PseudoU_synthase"/>
</dbReference>
<dbReference type="PROSITE" id="PS50889">
    <property type="entry name" value="S4"/>
    <property type="match status" value="1"/>
</dbReference>
<organism evidence="7">
    <name type="scientific">Candidatus Caldatribacterium californiense</name>
    <dbReference type="NCBI Taxonomy" id="1454726"/>
    <lineage>
        <taxon>Bacteria</taxon>
        <taxon>Pseudomonadati</taxon>
        <taxon>Atribacterota</taxon>
        <taxon>Atribacteria</taxon>
        <taxon>Atribacterales</taxon>
        <taxon>Candidatus Caldatribacteriaceae</taxon>
        <taxon>Candidatus Caldatribacterium</taxon>
    </lineage>
</organism>
<reference evidence="7" key="1">
    <citation type="journal article" date="2020" name="mSystems">
        <title>Genome- and Community-Level Interaction Insights into Carbon Utilization and Element Cycling Functions of Hydrothermarchaeota in Hydrothermal Sediment.</title>
        <authorList>
            <person name="Zhou Z."/>
            <person name="Liu Y."/>
            <person name="Xu W."/>
            <person name="Pan J."/>
            <person name="Luo Z.H."/>
            <person name="Li M."/>
        </authorList>
    </citation>
    <scope>NUCLEOTIDE SEQUENCE [LARGE SCALE GENOMIC DNA]</scope>
    <source>
        <strain evidence="7">SpSt-747</strain>
    </source>
</reference>
<keyword evidence="4" id="KW-0694">RNA-binding</keyword>
<dbReference type="Pfam" id="PF00849">
    <property type="entry name" value="PseudoU_synth_2"/>
    <property type="match status" value="1"/>
</dbReference>
<proteinExistence type="inferred from homology"/>
<dbReference type="GO" id="GO:0120159">
    <property type="term" value="F:rRNA pseudouridine synthase activity"/>
    <property type="evidence" value="ECO:0007669"/>
    <property type="project" value="UniProtKB-ARBA"/>
</dbReference>
<dbReference type="InterPro" id="IPR006224">
    <property type="entry name" value="PsdUridine_synth_RluA-like_CS"/>
</dbReference>
<dbReference type="SUPFAM" id="SSF55174">
    <property type="entry name" value="Alpha-L RNA-binding motif"/>
    <property type="match status" value="1"/>
</dbReference>
<dbReference type="Gene3D" id="3.30.2350.10">
    <property type="entry name" value="Pseudouridine synthase"/>
    <property type="match status" value="1"/>
</dbReference>
<sequence length="305" mass="34253">MRKEKILVYEGFKRVDVWLREHFPHLSRAFLARMVKEGRVSCNRIPLRKPSTLVRPGDLLEITWPQGGELLVLPEELPLDILYEDDHLLVLNKRPGMTVHPVSPFQRGTLVNALVYLRVPLARYGAPLRPGIVHRLDKDTSGVMVVAKSDLAYVELVRAFKNREVEKTYLAVVEGEFREGCTVHLPIGRDMRNPLRMAVQSGGKSAITRVIPLVSGGGFSLLLVQPRTGRTHQIRVHLSALGAPIAGDVLYGSQHSGAFFARPALHAFTLAFRHPASGRRMMFAAALPEDMRDFLSSYFRLLRVL</sequence>
<protein>
    <recommendedName>
        <fullName evidence="5">Pseudouridine synthase</fullName>
        <ecNumber evidence="5">5.4.99.-</ecNumber>
    </recommendedName>
</protein>
<evidence type="ECO:0000259" key="6">
    <source>
        <dbReference type="SMART" id="SM00363"/>
    </source>
</evidence>
<comment type="caution">
    <text evidence="7">The sequence shown here is derived from an EMBL/GenBank/DDBJ whole genome shotgun (WGS) entry which is preliminary data.</text>
</comment>
<evidence type="ECO:0000256" key="4">
    <source>
        <dbReference type="PROSITE-ProRule" id="PRU00182"/>
    </source>
</evidence>
<evidence type="ECO:0000313" key="7">
    <source>
        <dbReference type="EMBL" id="HGI30474.1"/>
    </source>
</evidence>
<dbReference type="EC" id="5.4.99.-" evidence="5"/>
<dbReference type="CDD" id="cd02869">
    <property type="entry name" value="PseudoU_synth_RluA_like"/>
    <property type="match status" value="1"/>
</dbReference>
<dbReference type="InterPro" id="IPR006145">
    <property type="entry name" value="PsdUridine_synth_RsuA/RluA"/>
</dbReference>
<evidence type="ECO:0000256" key="2">
    <source>
        <dbReference type="ARBA" id="ARBA00023235"/>
    </source>
</evidence>
<keyword evidence="2 5" id="KW-0413">Isomerase</keyword>
<gene>
    <name evidence="7" type="ORF">ENV30_04090</name>
</gene>
<comment type="similarity">
    <text evidence="1 5">Belongs to the pseudouridine synthase RluA family.</text>
</comment>
<name>A0A7V3YG28_9BACT</name>
<dbReference type="SMART" id="SM00363">
    <property type="entry name" value="S4"/>
    <property type="match status" value="1"/>
</dbReference>
<dbReference type="Gene3D" id="3.10.290.10">
    <property type="entry name" value="RNA-binding S4 domain"/>
    <property type="match status" value="1"/>
</dbReference>
<feature type="domain" description="RNA-binding S4" evidence="6">
    <location>
        <begin position="13"/>
        <end position="78"/>
    </location>
</feature>
<feature type="active site" evidence="3">
    <location>
        <position position="137"/>
    </location>
</feature>